<name>A0A2T2XGL8_9FIRM</name>
<dbReference type="SUPFAM" id="SSF81606">
    <property type="entry name" value="PP2C-like"/>
    <property type="match status" value="1"/>
</dbReference>
<evidence type="ECO:0000313" key="1">
    <source>
        <dbReference type="EMBL" id="PSR33643.1"/>
    </source>
</evidence>
<evidence type="ECO:0000313" key="2">
    <source>
        <dbReference type="Proteomes" id="UP000242972"/>
    </source>
</evidence>
<accession>A0A2T2XGL8</accession>
<dbReference type="InterPro" id="IPR036457">
    <property type="entry name" value="PPM-type-like_dom_sf"/>
</dbReference>
<protein>
    <recommendedName>
        <fullName evidence="3">PPM-type phosphatase domain-containing protein</fullName>
    </recommendedName>
</protein>
<dbReference type="AlphaFoldDB" id="A0A2T2XGL8"/>
<dbReference type="EMBL" id="PXYW01000017">
    <property type="protein sequence ID" value="PSR33643.1"/>
    <property type="molecule type" value="Genomic_DNA"/>
</dbReference>
<evidence type="ECO:0008006" key="3">
    <source>
        <dbReference type="Google" id="ProtNLM"/>
    </source>
</evidence>
<reference evidence="1 2" key="1">
    <citation type="journal article" date="2014" name="BMC Genomics">
        <title>Comparison of environmental and isolate Sulfobacillus genomes reveals diverse carbon, sulfur, nitrogen, and hydrogen metabolisms.</title>
        <authorList>
            <person name="Justice N.B."/>
            <person name="Norman A."/>
            <person name="Brown C.T."/>
            <person name="Singh A."/>
            <person name="Thomas B.C."/>
            <person name="Banfield J.F."/>
        </authorList>
    </citation>
    <scope>NUCLEOTIDE SEQUENCE [LARGE SCALE GENOMIC DNA]</scope>
    <source>
        <strain evidence="1">AMDSBA4</strain>
    </source>
</reference>
<organism evidence="1 2">
    <name type="scientific">Sulfobacillus benefaciens</name>
    <dbReference type="NCBI Taxonomy" id="453960"/>
    <lineage>
        <taxon>Bacteria</taxon>
        <taxon>Bacillati</taxon>
        <taxon>Bacillota</taxon>
        <taxon>Clostridia</taxon>
        <taxon>Eubacteriales</taxon>
        <taxon>Clostridiales Family XVII. Incertae Sedis</taxon>
        <taxon>Sulfobacillus</taxon>
    </lineage>
</organism>
<gene>
    <name evidence="1" type="ORF">C7B46_08515</name>
</gene>
<proteinExistence type="predicted"/>
<sequence length="298" mass="33173">MSINPHRIQWSIRSQSCSVAGSSATNNQDRAGTTAHMAWVIDGATNLDAVAVTPLHDDAAWLAEQLDTALHRPEFHSTVPLADLLRDVCVRIAAQYHRFETDRGLSVPMMPSAGLAVIRWDAFGVDYLLLGDCSLSVVSLDKRECKTIHETQLGRLDRIALGRLAAFREQGLSLEAAQKAIVPLLRQHRQMMNQDHGYWVFSLDPEALDHAITGHIDLASSTAFLLASDGFSRLWDTLEVYPSCWEVYEDIEHRGLTAVVETLRTVENSDLELVRWPRFKKSDDASATVVTFEKSAPP</sequence>
<comment type="caution">
    <text evidence="1">The sequence shown here is derived from an EMBL/GenBank/DDBJ whole genome shotgun (WGS) entry which is preliminary data.</text>
</comment>
<dbReference type="Proteomes" id="UP000242972">
    <property type="component" value="Unassembled WGS sequence"/>
</dbReference>